<dbReference type="EMBL" id="JABCKV010000069">
    <property type="protein sequence ID" value="KAG5644450.1"/>
    <property type="molecule type" value="Genomic_DNA"/>
</dbReference>
<accession>A0A9P7G7Z1</accession>
<evidence type="ECO:0000313" key="1">
    <source>
        <dbReference type="EMBL" id="KAG5644450.1"/>
    </source>
</evidence>
<dbReference type="InterPro" id="IPR011333">
    <property type="entry name" value="SKP1/BTB/POZ_sf"/>
</dbReference>
<dbReference type="AlphaFoldDB" id="A0A9P7G7Z1"/>
<proteinExistence type="predicted"/>
<dbReference type="Proteomes" id="UP000775547">
    <property type="component" value="Unassembled WGS sequence"/>
</dbReference>
<keyword evidence="2" id="KW-1185">Reference proteome</keyword>
<comment type="caution">
    <text evidence="1">The sequence shown here is derived from an EMBL/GenBank/DDBJ whole genome shotgun (WGS) entry which is preliminary data.</text>
</comment>
<reference evidence="1" key="1">
    <citation type="submission" date="2020-07" db="EMBL/GenBank/DDBJ databases">
        <authorList>
            <person name="Nieuwenhuis M."/>
            <person name="Van De Peppel L.J.J."/>
        </authorList>
    </citation>
    <scope>NUCLEOTIDE SEQUENCE</scope>
    <source>
        <strain evidence="1">AP01</strain>
        <tissue evidence="1">Mycelium</tissue>
    </source>
</reference>
<evidence type="ECO:0008006" key="3">
    <source>
        <dbReference type="Google" id="ProtNLM"/>
    </source>
</evidence>
<protein>
    <recommendedName>
        <fullName evidence="3">BTB domain-containing protein</fullName>
    </recommendedName>
</protein>
<reference evidence="1" key="2">
    <citation type="submission" date="2021-10" db="EMBL/GenBank/DDBJ databases">
        <title>Phylogenomics reveals ancestral predisposition of the termite-cultivated fungus Termitomyces towards a domesticated lifestyle.</title>
        <authorList>
            <person name="Auxier B."/>
            <person name="Grum-Grzhimaylo A."/>
            <person name="Cardenas M.E."/>
            <person name="Lodge J.D."/>
            <person name="Laessoe T."/>
            <person name="Pedersen O."/>
            <person name="Smith M.E."/>
            <person name="Kuyper T.W."/>
            <person name="Franco-Molano E.A."/>
            <person name="Baroni T.J."/>
            <person name="Aanen D.K."/>
        </authorList>
    </citation>
    <scope>NUCLEOTIDE SEQUENCE</scope>
    <source>
        <strain evidence="1">AP01</strain>
        <tissue evidence="1">Mycelium</tissue>
    </source>
</reference>
<evidence type="ECO:0000313" key="2">
    <source>
        <dbReference type="Proteomes" id="UP000775547"/>
    </source>
</evidence>
<name>A0A9P7G7Z1_9AGAR</name>
<sequence length="246" mass="27625">MSESNSPADGIRTGALLGFDAVDSEITFKSSDGRLFKLHKKHLEVGAGGFPPSEFSQEPDEVVPLPESSETLEVLFQYLYPARHPLLLKLEDAISFGVLASVAEAAEKYQVYMAMDVYMKAMGAKLHDHPCEILIYAEKHGYTTLLDQAAILLLDAPFKETMGKLPIHLSIPWAMYHAAWTQFQIAICHNRFRQQTYQNQNDNQILMELTSKVSLVAAGRVNFSKIWWDTGMKQRADAIGTFSHFI</sequence>
<dbReference type="Gene3D" id="3.30.710.10">
    <property type="entry name" value="Potassium Channel Kv1.1, Chain A"/>
    <property type="match status" value="1"/>
</dbReference>
<organism evidence="1 2">
    <name type="scientific">Asterophora parasitica</name>
    <dbReference type="NCBI Taxonomy" id="117018"/>
    <lineage>
        <taxon>Eukaryota</taxon>
        <taxon>Fungi</taxon>
        <taxon>Dikarya</taxon>
        <taxon>Basidiomycota</taxon>
        <taxon>Agaricomycotina</taxon>
        <taxon>Agaricomycetes</taxon>
        <taxon>Agaricomycetidae</taxon>
        <taxon>Agaricales</taxon>
        <taxon>Tricholomatineae</taxon>
        <taxon>Lyophyllaceae</taxon>
        <taxon>Asterophora</taxon>
    </lineage>
</organism>
<gene>
    <name evidence="1" type="ORF">DXG03_008349</name>
</gene>
<dbReference type="OrthoDB" id="3184970at2759"/>